<dbReference type="AlphaFoldDB" id="A0A4V3C3T3"/>
<dbReference type="RefSeq" id="WP_133555351.1">
    <property type="nucleotide sequence ID" value="NZ_SNWM01000002.1"/>
</dbReference>
<dbReference type="EMBL" id="SNWM01000002">
    <property type="protein sequence ID" value="TDO23288.1"/>
    <property type="molecule type" value="Genomic_DNA"/>
</dbReference>
<name>A0A4V3C3T3_9SPHI</name>
<evidence type="ECO:0008006" key="3">
    <source>
        <dbReference type="Google" id="ProtNLM"/>
    </source>
</evidence>
<sequence>MKTNMQLLLLPAILLMLSCRTKPDSDQSLNIKAAVPKAFSWNPEGFRVINTAFNRKAHTTSTLYGKYLPGKETRILLTWQQEEDSHWLGARIPGKFLSAERLEIQKPASGVTDTSYFRFQEGNSAVYKSAGTDKERIQYISTLQPAITP</sequence>
<evidence type="ECO:0000313" key="1">
    <source>
        <dbReference type="EMBL" id="TDO23288.1"/>
    </source>
</evidence>
<organism evidence="1 2">
    <name type="scientific">Pedobacter duraquae</name>
    <dbReference type="NCBI Taxonomy" id="425511"/>
    <lineage>
        <taxon>Bacteria</taxon>
        <taxon>Pseudomonadati</taxon>
        <taxon>Bacteroidota</taxon>
        <taxon>Sphingobacteriia</taxon>
        <taxon>Sphingobacteriales</taxon>
        <taxon>Sphingobacteriaceae</taxon>
        <taxon>Pedobacter</taxon>
    </lineage>
</organism>
<accession>A0A4V3C3T3</accession>
<proteinExistence type="predicted"/>
<dbReference type="Proteomes" id="UP000295499">
    <property type="component" value="Unassembled WGS sequence"/>
</dbReference>
<dbReference type="OrthoDB" id="674757at2"/>
<keyword evidence="2" id="KW-1185">Reference proteome</keyword>
<protein>
    <recommendedName>
        <fullName evidence="3">Cytochrome P460</fullName>
    </recommendedName>
</protein>
<dbReference type="PROSITE" id="PS51257">
    <property type="entry name" value="PROKAR_LIPOPROTEIN"/>
    <property type="match status" value="1"/>
</dbReference>
<evidence type="ECO:0000313" key="2">
    <source>
        <dbReference type="Proteomes" id="UP000295499"/>
    </source>
</evidence>
<comment type="caution">
    <text evidence="1">The sequence shown here is derived from an EMBL/GenBank/DDBJ whole genome shotgun (WGS) entry which is preliminary data.</text>
</comment>
<reference evidence="1 2" key="1">
    <citation type="submission" date="2019-03" db="EMBL/GenBank/DDBJ databases">
        <title>Genomic Encyclopedia of Archaeal and Bacterial Type Strains, Phase II (KMG-II): from individual species to whole genera.</title>
        <authorList>
            <person name="Goeker M."/>
        </authorList>
    </citation>
    <scope>NUCLEOTIDE SEQUENCE [LARGE SCALE GENOMIC DNA]</scope>
    <source>
        <strain evidence="1 2">DSM 19034</strain>
    </source>
</reference>
<gene>
    <name evidence="1" type="ORF">CLV32_2277</name>
</gene>